<keyword evidence="1" id="KW-1133">Transmembrane helix</keyword>
<evidence type="ECO:0000313" key="2">
    <source>
        <dbReference type="EMBL" id="TQQ84823.1"/>
    </source>
</evidence>
<dbReference type="PANTHER" id="PTHR40078:SF1">
    <property type="entry name" value="INTEGRAL MEMBRANE PROTEIN"/>
    <property type="match status" value="1"/>
</dbReference>
<reference evidence="2 3" key="1">
    <citation type="submission" date="2019-02" db="EMBL/GenBank/DDBJ databases">
        <title>Peptostreptococcaceae bacterium ZHW00191 nov., a new bacterium isolated from the human gut.</title>
        <authorList>
            <person name="Zhou H.-W."/>
            <person name="Chen X.-J."/>
        </authorList>
    </citation>
    <scope>NUCLEOTIDE SEQUENCE [LARGE SCALE GENOMIC DNA]</scope>
    <source>
        <strain evidence="2 3">ZHW00191</strain>
    </source>
</reference>
<feature type="transmembrane region" description="Helical" evidence="1">
    <location>
        <begin position="12"/>
        <end position="29"/>
    </location>
</feature>
<dbReference type="RefSeq" id="WP_142535652.1">
    <property type="nucleotide sequence ID" value="NZ_SGJB01000006.1"/>
</dbReference>
<sequence>MFKNISERITKLVVGLFICSVGIIMTINSNLGMQPWDVLHRGISQKFGITIGTASIIVAALTMLAGLLLGNNIGWGTVCNIILVGFFMDFLLYTGWIPLGTGIVSGLILLIGGLIVMSFGMVVYMDSALGSGPRDGLMVCLQKKTGKTENVVKVTMDVAALAAGVLLGGQVGIGTVISAIGLGYAIKIVFKLCHFDGTRVENRYIVDDIKFIKGVASDKIR</sequence>
<dbReference type="Proteomes" id="UP000317863">
    <property type="component" value="Unassembled WGS sequence"/>
</dbReference>
<organism evidence="2 3">
    <name type="scientific">Peptacetobacter hominis</name>
    <dbReference type="NCBI Taxonomy" id="2743610"/>
    <lineage>
        <taxon>Bacteria</taxon>
        <taxon>Bacillati</taxon>
        <taxon>Bacillota</taxon>
        <taxon>Clostridia</taxon>
        <taxon>Peptostreptococcales</taxon>
        <taxon>Peptostreptococcaceae</taxon>
        <taxon>Peptacetobacter</taxon>
    </lineage>
</organism>
<protein>
    <recommendedName>
        <fullName evidence="4">YitT family protein</fullName>
    </recommendedName>
</protein>
<keyword evidence="3" id="KW-1185">Reference proteome</keyword>
<dbReference type="PANTHER" id="PTHR40078">
    <property type="entry name" value="INTEGRAL MEMBRANE PROTEIN-RELATED"/>
    <property type="match status" value="1"/>
</dbReference>
<proteinExistence type="predicted"/>
<gene>
    <name evidence="2" type="ORF">EXD82_04145</name>
</gene>
<name>A0A544QVV4_9FIRM</name>
<feature type="transmembrane region" description="Helical" evidence="1">
    <location>
        <begin position="103"/>
        <end position="124"/>
    </location>
</feature>
<accession>A0A544QVV4</accession>
<feature type="transmembrane region" description="Helical" evidence="1">
    <location>
        <begin position="77"/>
        <end position="97"/>
    </location>
</feature>
<keyword evidence="1" id="KW-0472">Membrane</keyword>
<evidence type="ECO:0008006" key="4">
    <source>
        <dbReference type="Google" id="ProtNLM"/>
    </source>
</evidence>
<dbReference type="Pfam" id="PF19700">
    <property type="entry name" value="DUF6198"/>
    <property type="match status" value="1"/>
</dbReference>
<evidence type="ECO:0000256" key="1">
    <source>
        <dbReference type="SAM" id="Phobius"/>
    </source>
</evidence>
<feature type="transmembrane region" description="Helical" evidence="1">
    <location>
        <begin position="49"/>
        <end position="70"/>
    </location>
</feature>
<dbReference type="AlphaFoldDB" id="A0A544QVV4"/>
<dbReference type="OrthoDB" id="154912at2"/>
<comment type="caution">
    <text evidence="2">The sequence shown here is derived from an EMBL/GenBank/DDBJ whole genome shotgun (WGS) entry which is preliminary data.</text>
</comment>
<evidence type="ECO:0000313" key="3">
    <source>
        <dbReference type="Proteomes" id="UP000317863"/>
    </source>
</evidence>
<dbReference type="InterPro" id="IPR038750">
    <property type="entry name" value="YczE/YyaS-like"/>
</dbReference>
<keyword evidence="1" id="KW-0812">Transmembrane</keyword>
<dbReference type="EMBL" id="SGJB01000006">
    <property type="protein sequence ID" value="TQQ84823.1"/>
    <property type="molecule type" value="Genomic_DNA"/>
</dbReference>